<dbReference type="AlphaFoldDB" id="A0AA37H0H2"/>
<sequence>METRTSASTTVTRVMSSVITLSTTIFASISTREIPAVDSEGLTPIRSGTPSPETPPGTTTNSVPNAASITATTTTTPAPDGLDPGSSADAKSATLESTATPTIMSTELLTATTSEPLSTTAPTNTETTMTTNATPSAMTVPTDTPSTPRTTGTNPGKDPVSENERTTVAVVTMTVTEVGSCTSTFTA</sequence>
<gene>
    <name evidence="2" type="ORF">ColLi_12883</name>
</gene>
<evidence type="ECO:0000313" key="2">
    <source>
        <dbReference type="EMBL" id="GJC90045.1"/>
    </source>
</evidence>
<evidence type="ECO:0000256" key="1">
    <source>
        <dbReference type="SAM" id="MobiDB-lite"/>
    </source>
</evidence>
<protein>
    <submittedName>
        <fullName evidence="2">Uncharacterized protein</fullName>
    </submittedName>
</protein>
<dbReference type="EMBL" id="BPPX01000048">
    <property type="protein sequence ID" value="GJC90045.1"/>
    <property type="molecule type" value="Genomic_DNA"/>
</dbReference>
<feature type="region of interest" description="Disordered" evidence="1">
    <location>
        <begin position="38"/>
        <end position="163"/>
    </location>
</feature>
<organism evidence="2 3">
    <name type="scientific">Colletotrichum liriopes</name>
    <dbReference type="NCBI Taxonomy" id="708192"/>
    <lineage>
        <taxon>Eukaryota</taxon>
        <taxon>Fungi</taxon>
        <taxon>Dikarya</taxon>
        <taxon>Ascomycota</taxon>
        <taxon>Pezizomycotina</taxon>
        <taxon>Sordariomycetes</taxon>
        <taxon>Hypocreomycetidae</taxon>
        <taxon>Glomerellales</taxon>
        <taxon>Glomerellaceae</taxon>
        <taxon>Colletotrichum</taxon>
        <taxon>Colletotrichum spaethianum species complex</taxon>
    </lineage>
</organism>
<accession>A0AA37H0H2</accession>
<name>A0AA37H0H2_9PEZI</name>
<proteinExistence type="predicted"/>
<feature type="compositionally biased region" description="Low complexity" evidence="1">
    <location>
        <begin position="47"/>
        <end position="60"/>
    </location>
</feature>
<comment type="caution">
    <text evidence="2">The sequence shown here is derived from an EMBL/GenBank/DDBJ whole genome shotgun (WGS) entry which is preliminary data.</text>
</comment>
<feature type="compositionally biased region" description="Polar residues" evidence="1">
    <location>
        <begin position="94"/>
        <end position="117"/>
    </location>
</feature>
<dbReference type="Proteomes" id="UP001055172">
    <property type="component" value="Unassembled WGS sequence"/>
</dbReference>
<keyword evidence="3" id="KW-1185">Reference proteome</keyword>
<feature type="compositionally biased region" description="Low complexity" evidence="1">
    <location>
        <begin position="118"/>
        <end position="155"/>
    </location>
</feature>
<evidence type="ECO:0000313" key="3">
    <source>
        <dbReference type="Proteomes" id="UP001055172"/>
    </source>
</evidence>
<reference evidence="2 3" key="1">
    <citation type="submission" date="2021-07" db="EMBL/GenBank/DDBJ databases">
        <title>Genome data of Colletotrichum spaethianum.</title>
        <authorList>
            <person name="Utami Y.D."/>
            <person name="Hiruma K."/>
        </authorList>
    </citation>
    <scope>NUCLEOTIDE SEQUENCE [LARGE SCALE GENOMIC DNA]</scope>
    <source>
        <strain evidence="2 3">MAFF 242679</strain>
    </source>
</reference>
<feature type="compositionally biased region" description="Low complexity" evidence="1">
    <location>
        <begin position="70"/>
        <end position="79"/>
    </location>
</feature>